<evidence type="ECO:0000256" key="1">
    <source>
        <dbReference type="SAM" id="Phobius"/>
    </source>
</evidence>
<keyword evidence="1" id="KW-0472">Membrane</keyword>
<feature type="transmembrane region" description="Helical" evidence="1">
    <location>
        <begin position="100"/>
        <end position="121"/>
    </location>
</feature>
<reference evidence="2" key="1">
    <citation type="submission" date="2017-02" db="EMBL/GenBank/DDBJ databases">
        <title>Fungal Comparative Genomics of Melanconis species and Ophiognomonia clavigignenti-juglandacearum at Different Phylogenetic Distances.</title>
        <authorList>
            <person name="Demers J.E."/>
            <person name="Castlebury L.A."/>
        </authorList>
    </citation>
    <scope>NUCLEOTIDE SEQUENCE</scope>
    <source>
        <strain evidence="2">ATCC36624</strain>
    </source>
</reference>
<sequence length="969" mass="110662">MFLLEYKHLAGVITSVLAILIVCIGYFFMGLIEILSLISILQWLIILFCLLPLVSINFWSYYNKEMAKHVRKINSRFFTPNGTKLRIKDFFLPWIKSNAIYILIFIIIGCIIGLLRPEIYYKSFFLFVNNQPYLSIIILIVITEVLLVLYLISETSWKEKLYFCLYLLTLRLTLIIILNMIFHYSTGEIIFSMSIFDILTKLGVIDNISVQLKDFSNIFHGFSRINKCIKALGALINLSIISTGSVLNFRMVPFCNRLPSSKCTLKLVSKSFGSQFQPYTMPRRVIYDYSTKVESGLKNLFISLVNNSNSDCLIVESIGKHSTILRINNNTVNCIKVNNNSLSIVQGLDGRIAVYKDLVYREVLKVKNGEGITIYNRIRLRGGGGSVYSDRESLNHASLNTYEGPVEMSGALDIIDPILLQSNSGIETNTWPPILIENLPMIDYFWDDFVRDISQDNNYVKPDSSIVGPIRGTNLNNTLPPVIEGFEVNPESMEYEYQSSNYPLDGIEGIIQENTPEHISDLNNSKQLIQEFVQDQLDQESVQPPVVQKLFQPRVVQEFVQLVEELDGEPSNFNWDLTLCTEKFLHFLLDNKENVIFDSELFKEFKQGIGHFTMEDLLEDFEDLTLASSNIRAKLGESSTLSNINVEGSVEAEPTGQSEIIVPASQKDKFSYAKKLLYDNTGRVRTSINKNSKISSDDKLELQAKLQGIVKDYHASLRDSQDSDKDLDNLIRKFKGLSAKVWGYNKNSGIIFGDKKADKKVSSITDKITRAKGRSIEVINKSRLENSIKDLLIAKINLITDNLKKQILKVEINQLDSLDKLITDIILKTRKNCVSITGNITSKHIHQFNPNSYLYPENDKSFRIFHLYKDIRKDLITTFANKIRHRLLYGEGAVYDRDSINLSSDLSLVKEKMYSSSNLKEVCLNILKGLIEINLRYYYPNCRDSPAVNTRWIYTTLISILQRAIRNTS</sequence>
<dbReference type="AlphaFoldDB" id="A0A291LJG5"/>
<feature type="transmembrane region" description="Helical" evidence="1">
    <location>
        <begin position="164"/>
        <end position="183"/>
    </location>
</feature>
<organism evidence="2">
    <name type="scientific">Ophiognomonia clavigignenti-juglandacearum</name>
    <dbReference type="NCBI Taxonomy" id="218668"/>
    <lineage>
        <taxon>Eukaryota</taxon>
        <taxon>Fungi</taxon>
        <taxon>Dikarya</taxon>
        <taxon>Ascomycota</taxon>
        <taxon>Pezizomycotina</taxon>
        <taxon>Sordariomycetes</taxon>
        <taxon>Sordariomycetidae</taxon>
        <taxon>Diaporthales</taxon>
        <taxon>Gnomoniaceae</taxon>
        <taxon>Ophiognomonia</taxon>
    </lineage>
</organism>
<protein>
    <submittedName>
        <fullName evidence="2">Uncharacterized protein</fullName>
    </submittedName>
</protein>
<accession>A0A291LJG5</accession>
<feature type="transmembrane region" description="Helical" evidence="1">
    <location>
        <begin position="9"/>
        <end position="28"/>
    </location>
</feature>
<keyword evidence="1" id="KW-0812">Transmembrane</keyword>
<proteinExistence type="predicted"/>
<keyword evidence="1" id="KW-1133">Transmembrane helix</keyword>
<geneLocation type="mitochondrion" evidence="2"/>
<feature type="transmembrane region" description="Helical" evidence="1">
    <location>
        <begin position="40"/>
        <end position="62"/>
    </location>
</feature>
<dbReference type="EMBL" id="KY575058">
    <property type="protein sequence ID" value="ATI20548.1"/>
    <property type="molecule type" value="Genomic_DNA"/>
</dbReference>
<gene>
    <name evidence="2" type="primary">orf969</name>
</gene>
<keyword evidence="2" id="KW-0496">Mitochondrion</keyword>
<name>A0A291LJG5_9PEZI</name>
<evidence type="ECO:0000313" key="2">
    <source>
        <dbReference type="EMBL" id="ATI20548.1"/>
    </source>
</evidence>
<feature type="transmembrane region" description="Helical" evidence="1">
    <location>
        <begin position="133"/>
        <end position="152"/>
    </location>
</feature>